<dbReference type="InterPro" id="IPR054613">
    <property type="entry name" value="Peptidase_S78_dom"/>
</dbReference>
<protein>
    <submittedName>
        <fullName evidence="5">Prohead serine protease</fullName>
    </submittedName>
</protein>
<reference evidence="6" key="1">
    <citation type="submission" date="2017-02" db="EMBL/GenBank/DDBJ databases">
        <authorList>
            <person name="Varghese N."/>
            <person name="Submissions S."/>
        </authorList>
    </citation>
    <scope>NUCLEOTIDE SEQUENCE [LARGE SCALE GENOMIC DNA]</scope>
    <source>
        <strain evidence="6">DSM 24967</strain>
    </source>
</reference>
<sequence length="87" mass="9666">MKEIRNYGEIKPIENRTVEGYALIFNSESNDLGGFTEVIDPSALDGVLERSDIFCLLNHSKDRGVLARSKFGSGSLTLEVDKVGLRY</sequence>
<organism evidence="5 6">
    <name type="scientific">Parabacteroides chartae</name>
    <dbReference type="NCBI Taxonomy" id="1037355"/>
    <lineage>
        <taxon>Bacteria</taxon>
        <taxon>Pseudomonadati</taxon>
        <taxon>Bacteroidota</taxon>
        <taxon>Bacteroidia</taxon>
        <taxon>Bacteroidales</taxon>
        <taxon>Tannerellaceae</taxon>
        <taxon>Parabacteroides</taxon>
    </lineage>
</organism>
<dbReference type="GO" id="GO:0008233">
    <property type="term" value="F:peptidase activity"/>
    <property type="evidence" value="ECO:0007669"/>
    <property type="project" value="UniProtKB-KW"/>
</dbReference>
<dbReference type="Proteomes" id="UP000190852">
    <property type="component" value="Unassembled WGS sequence"/>
</dbReference>
<name>A0A1T5B8A6_9BACT</name>
<evidence type="ECO:0000256" key="3">
    <source>
        <dbReference type="ARBA" id="ARBA00022801"/>
    </source>
</evidence>
<dbReference type="AlphaFoldDB" id="A0A1T5B8A6"/>
<evidence type="ECO:0000256" key="2">
    <source>
        <dbReference type="ARBA" id="ARBA00022670"/>
    </source>
</evidence>
<keyword evidence="3" id="KW-0378">Hydrolase</keyword>
<proteinExistence type="predicted"/>
<evidence type="ECO:0000313" key="5">
    <source>
        <dbReference type="EMBL" id="SKB43482.1"/>
    </source>
</evidence>
<dbReference type="EMBL" id="FUYQ01000006">
    <property type="protein sequence ID" value="SKB43482.1"/>
    <property type="molecule type" value="Genomic_DNA"/>
</dbReference>
<keyword evidence="6" id="KW-1185">Reference proteome</keyword>
<dbReference type="Pfam" id="PF04586">
    <property type="entry name" value="Peptidase_S78"/>
    <property type="match status" value="1"/>
</dbReference>
<evidence type="ECO:0000313" key="6">
    <source>
        <dbReference type="Proteomes" id="UP000190852"/>
    </source>
</evidence>
<dbReference type="GO" id="GO:0006508">
    <property type="term" value="P:proteolysis"/>
    <property type="evidence" value="ECO:0007669"/>
    <property type="project" value="UniProtKB-KW"/>
</dbReference>
<evidence type="ECO:0000259" key="4">
    <source>
        <dbReference type="Pfam" id="PF04586"/>
    </source>
</evidence>
<gene>
    <name evidence="5" type="ORF">SAMN05660349_01142</name>
</gene>
<evidence type="ECO:0000256" key="1">
    <source>
        <dbReference type="ARBA" id="ARBA00022612"/>
    </source>
</evidence>
<keyword evidence="1" id="KW-1188">Viral release from host cell</keyword>
<feature type="domain" description="Prohead serine protease" evidence="4">
    <location>
        <begin position="15"/>
        <end position="87"/>
    </location>
</feature>
<accession>A0A1T5B8A6</accession>
<keyword evidence="2 5" id="KW-0645">Protease</keyword>